<dbReference type="Pfam" id="PF04564">
    <property type="entry name" value="U-box"/>
    <property type="match status" value="1"/>
</dbReference>
<accession>A0AAP0QZE7</accession>
<protein>
    <recommendedName>
        <fullName evidence="3">RING-type E3 ubiquitin transferase</fullName>
        <ecNumber evidence="3">2.3.2.27</ecNumber>
    </recommendedName>
</protein>
<dbReference type="InterPro" id="IPR013083">
    <property type="entry name" value="Znf_RING/FYVE/PHD"/>
</dbReference>
<evidence type="ECO:0000313" key="11">
    <source>
        <dbReference type="Proteomes" id="UP001428341"/>
    </source>
</evidence>
<dbReference type="PANTHER" id="PTHR23315">
    <property type="entry name" value="U BOX DOMAIN-CONTAINING"/>
    <property type="match status" value="1"/>
</dbReference>
<evidence type="ECO:0000256" key="5">
    <source>
        <dbReference type="ARBA" id="ARBA00022737"/>
    </source>
</evidence>
<evidence type="ECO:0000256" key="6">
    <source>
        <dbReference type="ARBA" id="ARBA00022786"/>
    </source>
</evidence>
<gene>
    <name evidence="10" type="ORF">WN944_021053</name>
</gene>
<dbReference type="PROSITE" id="PS51698">
    <property type="entry name" value="U_BOX"/>
    <property type="match status" value="1"/>
</dbReference>
<evidence type="ECO:0000313" key="10">
    <source>
        <dbReference type="EMBL" id="KAK9228105.1"/>
    </source>
</evidence>
<evidence type="ECO:0000256" key="3">
    <source>
        <dbReference type="ARBA" id="ARBA00012483"/>
    </source>
</evidence>
<keyword evidence="6" id="KW-0833">Ubl conjugation pathway</keyword>
<dbReference type="PROSITE" id="PS50176">
    <property type="entry name" value="ARM_REPEAT"/>
    <property type="match status" value="1"/>
</dbReference>
<evidence type="ECO:0000256" key="8">
    <source>
        <dbReference type="SAM" id="MobiDB-lite"/>
    </source>
</evidence>
<dbReference type="SMART" id="SM00504">
    <property type="entry name" value="Ubox"/>
    <property type="match status" value="1"/>
</dbReference>
<dbReference type="Proteomes" id="UP001428341">
    <property type="component" value="Unassembled WGS sequence"/>
</dbReference>
<dbReference type="Gene3D" id="1.25.10.10">
    <property type="entry name" value="Leucine-rich Repeat Variant"/>
    <property type="match status" value="1"/>
</dbReference>
<comment type="caution">
    <text evidence="10">The sequence shown here is derived from an EMBL/GenBank/DDBJ whole genome shotgun (WGS) entry which is preliminary data.</text>
</comment>
<dbReference type="Gene3D" id="3.30.40.10">
    <property type="entry name" value="Zinc/RING finger domain, C3HC4 (zinc finger)"/>
    <property type="match status" value="1"/>
</dbReference>
<dbReference type="InterPro" id="IPR045210">
    <property type="entry name" value="RING-Ubox_PUB"/>
</dbReference>
<dbReference type="GO" id="GO:0061630">
    <property type="term" value="F:ubiquitin protein ligase activity"/>
    <property type="evidence" value="ECO:0007669"/>
    <property type="project" value="UniProtKB-EC"/>
</dbReference>
<dbReference type="InterPro" id="IPR003613">
    <property type="entry name" value="Ubox_domain"/>
</dbReference>
<keyword evidence="11" id="KW-1185">Reference proteome</keyword>
<sequence length="737" mass="81793">MGTDESEIVEIWSSPTSFKVHHGMCTQLSKFVERIAKVFPEIEAARPRCSSGVQALCLLNNAIGKAKSLLQYCSEYSKLYLAITGGVIVSRCRRSTNMMEQSLSQIESMVPVMLAVEISQIIDDLREATFILDSSDEEAGKVLRELLQEDVSAIDSLEFSEIKALQLAASRLCITSPKAILIEKRSIKKLLDKVGDSDQSKIKVLKYLFYLLKKYGNSVLGEQKDNACAQEEGSYTVCSQSFEVDSRVGDRKFGAQTNNLSRAIIPEVFKCPLSLRLMYDPVVIESGQTFERMWIQKWFEEGNHTCPKTKMKLVCQSLTPNTAMKDLISKWCMKYGITISDPSLQKAALPSLDSSSTSISSLCSSMNDLHVPLDISNMSLGSLDTSYGSDTSSNKIADGSNRTPLWTNVHDIDLSRLTELNWDCQCKVIEDYETRLEHDNQVSHSLSSTNFVEPLIRFLRDARDLHDSRAQRIGCRLLLAFVSKNRSGIPYLNEDLFSLLASFLHSAAATEETLAILVALSSYAYFISKIVASGALASILNMLDSPNGKFQELAIKILHNLSSDVDIQSHIAPSEFLPKLVPFLKDATLAVSCLVILKNMCNTEHARVCVVETSGCLPSVAELLEIGSEEDQEHAVAILLCLCSQRDQYCKLVMNEGVIPSLVKISVYGNDKAKVSALELRRLLRDVAYSVEQQCFGSEIDTSKDASSDPRKEKPSSKTSRIFGWKFPKLSKKSVLS</sequence>
<feature type="repeat" description="ARM" evidence="7">
    <location>
        <begin position="534"/>
        <end position="564"/>
    </location>
</feature>
<dbReference type="SUPFAM" id="SSF48371">
    <property type="entry name" value="ARM repeat"/>
    <property type="match status" value="1"/>
</dbReference>
<dbReference type="SUPFAM" id="SSF57850">
    <property type="entry name" value="RING/U-box"/>
    <property type="match status" value="1"/>
</dbReference>
<evidence type="ECO:0000256" key="1">
    <source>
        <dbReference type="ARBA" id="ARBA00000900"/>
    </source>
</evidence>
<comment type="pathway">
    <text evidence="2">Protein modification; protein ubiquitination.</text>
</comment>
<feature type="domain" description="U-box" evidence="9">
    <location>
        <begin position="264"/>
        <end position="338"/>
    </location>
</feature>
<feature type="compositionally biased region" description="Basic and acidic residues" evidence="8">
    <location>
        <begin position="701"/>
        <end position="716"/>
    </location>
</feature>
<name>A0AAP0QZE7_9ROSI</name>
<dbReference type="InterPro" id="IPR011989">
    <property type="entry name" value="ARM-like"/>
</dbReference>
<dbReference type="EC" id="2.3.2.27" evidence="3"/>
<evidence type="ECO:0000259" key="9">
    <source>
        <dbReference type="PROSITE" id="PS51698"/>
    </source>
</evidence>
<dbReference type="InterPro" id="IPR016024">
    <property type="entry name" value="ARM-type_fold"/>
</dbReference>
<keyword evidence="4" id="KW-0808">Transferase</keyword>
<keyword evidence="5" id="KW-0677">Repeat</keyword>
<dbReference type="EMBL" id="JBCGBO010000001">
    <property type="protein sequence ID" value="KAK9228105.1"/>
    <property type="molecule type" value="Genomic_DNA"/>
</dbReference>
<evidence type="ECO:0000256" key="7">
    <source>
        <dbReference type="PROSITE-ProRule" id="PRU00259"/>
    </source>
</evidence>
<proteinExistence type="predicted"/>
<feature type="region of interest" description="Disordered" evidence="8">
    <location>
        <begin position="700"/>
        <end position="720"/>
    </location>
</feature>
<dbReference type="AlphaFoldDB" id="A0AAP0QZE7"/>
<organism evidence="10 11">
    <name type="scientific">Citrus x changshan-huyou</name>
    <dbReference type="NCBI Taxonomy" id="2935761"/>
    <lineage>
        <taxon>Eukaryota</taxon>
        <taxon>Viridiplantae</taxon>
        <taxon>Streptophyta</taxon>
        <taxon>Embryophyta</taxon>
        <taxon>Tracheophyta</taxon>
        <taxon>Spermatophyta</taxon>
        <taxon>Magnoliopsida</taxon>
        <taxon>eudicotyledons</taxon>
        <taxon>Gunneridae</taxon>
        <taxon>Pentapetalae</taxon>
        <taxon>rosids</taxon>
        <taxon>malvids</taxon>
        <taxon>Sapindales</taxon>
        <taxon>Rutaceae</taxon>
        <taxon>Aurantioideae</taxon>
        <taxon>Citrus</taxon>
    </lineage>
</organism>
<dbReference type="CDD" id="cd16664">
    <property type="entry name" value="RING-Ubox_PUB"/>
    <property type="match status" value="1"/>
</dbReference>
<dbReference type="GO" id="GO:0016567">
    <property type="term" value="P:protein ubiquitination"/>
    <property type="evidence" value="ECO:0007669"/>
    <property type="project" value="InterPro"/>
</dbReference>
<dbReference type="InterPro" id="IPR000225">
    <property type="entry name" value="Armadillo"/>
</dbReference>
<comment type="catalytic activity">
    <reaction evidence="1">
        <text>S-ubiquitinyl-[E2 ubiquitin-conjugating enzyme]-L-cysteine + [acceptor protein]-L-lysine = [E2 ubiquitin-conjugating enzyme]-L-cysteine + N(6)-ubiquitinyl-[acceptor protein]-L-lysine.</text>
        <dbReference type="EC" id="2.3.2.27"/>
    </reaction>
</comment>
<reference evidence="10 11" key="1">
    <citation type="submission" date="2024-05" db="EMBL/GenBank/DDBJ databases">
        <title>Haplotype-resolved chromosome-level genome assembly of Huyou (Citrus changshanensis).</title>
        <authorList>
            <person name="Miao C."/>
            <person name="Chen W."/>
            <person name="Wu Y."/>
            <person name="Wang L."/>
            <person name="Zhao S."/>
            <person name="Grierson D."/>
            <person name="Xu C."/>
            <person name="Chen K."/>
        </authorList>
    </citation>
    <scope>NUCLEOTIDE SEQUENCE [LARGE SCALE GENOMIC DNA]</scope>
    <source>
        <strain evidence="10">01-14</strain>
        <tissue evidence="10">Leaf</tissue>
    </source>
</reference>
<dbReference type="PANTHER" id="PTHR23315:SF240">
    <property type="entry name" value="U-BOX DOMAIN-CONTAINING PROTEIN 5"/>
    <property type="match status" value="1"/>
</dbReference>
<evidence type="ECO:0000256" key="2">
    <source>
        <dbReference type="ARBA" id="ARBA00004906"/>
    </source>
</evidence>
<evidence type="ECO:0000256" key="4">
    <source>
        <dbReference type="ARBA" id="ARBA00022679"/>
    </source>
</evidence>